<protein>
    <submittedName>
        <fullName evidence="1">Uncharacterized protein</fullName>
    </submittedName>
</protein>
<sequence>MKQSFGQFWLLFQGLKSLARVWVAGDPAWHLASEPHRGGQLFAPGFSPGFKEKENRENKNKTRLWLILAFFPGIKIPGEGMDRR</sequence>
<dbReference type="RefSeq" id="WP_235176899.1">
    <property type="nucleotide sequence ID" value="NZ_JAKFFV010000003.1"/>
</dbReference>
<evidence type="ECO:0000313" key="1">
    <source>
        <dbReference type="EMBL" id="MCF2497429.1"/>
    </source>
</evidence>
<gene>
    <name evidence="1" type="ORF">L0661_03875</name>
</gene>
<reference evidence="1" key="1">
    <citation type="submission" date="2022-01" db="EMBL/GenBank/DDBJ databases">
        <title>Novel species in genus Dyadobacter.</title>
        <authorList>
            <person name="Ma C."/>
        </authorList>
    </citation>
    <scope>NUCLEOTIDE SEQUENCE</scope>
    <source>
        <strain evidence="1">CY357</strain>
    </source>
</reference>
<proteinExistence type="predicted"/>
<organism evidence="1 2">
    <name type="scientific">Dyadobacter chenhuakuii</name>
    <dbReference type="NCBI Taxonomy" id="2909339"/>
    <lineage>
        <taxon>Bacteria</taxon>
        <taxon>Pseudomonadati</taxon>
        <taxon>Bacteroidota</taxon>
        <taxon>Cytophagia</taxon>
        <taxon>Cytophagales</taxon>
        <taxon>Spirosomataceae</taxon>
        <taxon>Dyadobacter</taxon>
    </lineage>
</organism>
<dbReference type="EMBL" id="JAKFFV010000003">
    <property type="protein sequence ID" value="MCF2497429.1"/>
    <property type="molecule type" value="Genomic_DNA"/>
</dbReference>
<dbReference type="Proteomes" id="UP001139411">
    <property type="component" value="Unassembled WGS sequence"/>
</dbReference>
<name>A0A9X1QAF0_9BACT</name>
<accession>A0A9X1QAF0</accession>
<dbReference type="AlphaFoldDB" id="A0A9X1QAF0"/>
<evidence type="ECO:0000313" key="2">
    <source>
        <dbReference type="Proteomes" id="UP001139411"/>
    </source>
</evidence>
<comment type="caution">
    <text evidence="1">The sequence shown here is derived from an EMBL/GenBank/DDBJ whole genome shotgun (WGS) entry which is preliminary data.</text>
</comment>